<organism evidence="1 2">
    <name type="scientific">Heyndrickxia faecalis</name>
    <dbReference type="NCBI Taxonomy" id="2824910"/>
    <lineage>
        <taxon>Bacteria</taxon>
        <taxon>Bacillati</taxon>
        <taxon>Bacillota</taxon>
        <taxon>Bacilli</taxon>
        <taxon>Bacillales</taxon>
        <taxon>Bacillaceae</taxon>
        <taxon>Heyndrickxia</taxon>
    </lineage>
</organism>
<accession>A0ABV3NLS0</accession>
<dbReference type="RefSeq" id="WP_061087021.1">
    <property type="nucleotide sequence ID" value="NZ_JAGQEI010000001.1"/>
</dbReference>
<keyword evidence="2" id="KW-1185">Reference proteome</keyword>
<name>A0ABV3NLS0_9BACI</name>
<evidence type="ECO:0000313" key="2">
    <source>
        <dbReference type="Proteomes" id="UP001555176"/>
    </source>
</evidence>
<reference evidence="1 2" key="1">
    <citation type="submission" date="2024-04" db="EMBL/GenBank/DDBJ databases">
        <title>Bacterial genomes from commercial probiotics.</title>
        <authorList>
            <person name="Brady R."/>
            <person name="Call G.B."/>
            <person name="Chaston J.M."/>
        </authorList>
    </citation>
    <scope>NUCLEOTIDE SEQUENCE [LARGE SCALE GENOMIC DNA]</scope>
    <source>
        <strain evidence="2">gbc_m</strain>
    </source>
</reference>
<dbReference type="EMBL" id="JBDGII010000043">
    <property type="protein sequence ID" value="MEW7080029.1"/>
    <property type="molecule type" value="Genomic_DNA"/>
</dbReference>
<dbReference type="Proteomes" id="UP001555176">
    <property type="component" value="Unassembled WGS sequence"/>
</dbReference>
<protein>
    <submittedName>
        <fullName evidence="1">Uncharacterized protein</fullName>
    </submittedName>
</protein>
<proteinExistence type="predicted"/>
<gene>
    <name evidence="1" type="ORF">ABC651_13595</name>
</gene>
<comment type="caution">
    <text evidence="1">The sequence shown here is derived from an EMBL/GenBank/DDBJ whole genome shotgun (WGS) entry which is preliminary data.</text>
</comment>
<evidence type="ECO:0000313" key="1">
    <source>
        <dbReference type="EMBL" id="MEW7080029.1"/>
    </source>
</evidence>
<sequence>MQESILHLIWLTVFIRFGFAKQLTGRFGRAADGGVFQPENPALLHHARLTGPGHSRSLIKMVLLIMKKNRGVVKGDSVNFQIKKSVPGHFKMVLGVHAAMNVAREEA</sequence>